<feature type="region of interest" description="Disordered" evidence="1">
    <location>
        <begin position="1"/>
        <end position="168"/>
    </location>
</feature>
<sequence>MAPGARRAAPVGAADSALLQDSSRHPVDSVGSRETGRGCSARRQQSAEQEDGSSNGTHKTGAGAGRAEGRSSSSHSADAQQATPAQHPVPGGGGGDRPVSRTPMERSECGRADLGVSRLTLAPVSASPRMPGAESERSCPLARRCWAEPRSPSKGSKGRPKYDSMASGSVVPRWDDVRLPWPMAKSSHDNRDRASLQLDHPLGHPPRDYCNPINFGVSGRFWSGILRNSRLRAAGSERSFGPEEESGVRIGREGTRRSSVGSRSIPWFLLSEADGSEAVLLLRRRCRFRAFPGSSKGAEMKASDSQLARADGSVTEAEMRRVSQRAGSADMARLGFGLGLHSLLGFGDSVLVKLVVEASAADACCDERSVRRVQG</sequence>
<evidence type="ECO:0000256" key="1">
    <source>
        <dbReference type="SAM" id="MobiDB-lite"/>
    </source>
</evidence>
<dbReference type="RefSeq" id="XP_014654738.1">
    <property type="nucleotide sequence ID" value="XM_014799252.1"/>
</dbReference>
<dbReference type="Proteomes" id="UP000053758">
    <property type="component" value="Unassembled WGS sequence"/>
</dbReference>
<evidence type="ECO:0000313" key="3">
    <source>
        <dbReference type="Proteomes" id="UP000053758"/>
    </source>
</evidence>
<keyword evidence="3" id="KW-1185">Reference proteome</keyword>
<organism evidence="2">
    <name type="scientific">Pseudozyma antarctica</name>
    <name type="common">Yeast</name>
    <name type="synonym">Candida antarctica</name>
    <dbReference type="NCBI Taxonomy" id="84753"/>
    <lineage>
        <taxon>Eukaryota</taxon>
        <taxon>Fungi</taxon>
        <taxon>Dikarya</taxon>
        <taxon>Basidiomycota</taxon>
        <taxon>Ustilaginomycotina</taxon>
        <taxon>Ustilaginomycetes</taxon>
        <taxon>Ustilaginales</taxon>
        <taxon>Ustilaginaceae</taxon>
        <taxon>Moesziomyces</taxon>
    </lineage>
</organism>
<proteinExistence type="predicted"/>
<dbReference type="HOGENOM" id="CLU_737692_0_0_1"/>
<protein>
    <submittedName>
        <fullName evidence="2">Uncharacterized protein</fullName>
    </submittedName>
</protein>
<feature type="compositionally biased region" description="Low complexity" evidence="1">
    <location>
        <begin position="1"/>
        <end position="14"/>
    </location>
</feature>
<reference evidence="2" key="1">
    <citation type="submission" date="2014-07" db="EMBL/GenBank/DDBJ databases">
        <title>Draft genome sequence of the yeast Pseudozyma antarctica JCM 10317 known as a producer of lipase B which used in a wide range of industrial applications.</title>
        <authorList>
            <person name="Morita T."/>
            <person name="Saika A."/>
            <person name="Koike H."/>
        </authorList>
    </citation>
    <scope>NUCLEOTIDE SEQUENCE</scope>
    <source>
        <strain evidence="2">JCM 10317</strain>
    </source>
</reference>
<dbReference type="GeneID" id="26306173"/>
<dbReference type="EMBL" id="DF830083">
    <property type="protein sequence ID" value="GAK67085.1"/>
    <property type="molecule type" value="Genomic_DNA"/>
</dbReference>
<name>A0A081CK89_PSEA2</name>
<gene>
    <name evidence="2" type="ORF">PAN0_016d5311</name>
</gene>
<feature type="compositionally biased region" description="Polar residues" evidence="1">
    <location>
        <begin position="42"/>
        <end position="58"/>
    </location>
</feature>
<dbReference type="AlphaFoldDB" id="A0A081CK89"/>
<feature type="compositionally biased region" description="Low complexity" evidence="1">
    <location>
        <begin position="70"/>
        <end position="79"/>
    </location>
</feature>
<evidence type="ECO:0000313" key="2">
    <source>
        <dbReference type="EMBL" id="GAK67085.1"/>
    </source>
</evidence>
<accession>A0A081CK89</accession>